<organism evidence="1 2">
    <name type="scientific">Artemisia annua</name>
    <name type="common">Sweet wormwood</name>
    <dbReference type="NCBI Taxonomy" id="35608"/>
    <lineage>
        <taxon>Eukaryota</taxon>
        <taxon>Viridiplantae</taxon>
        <taxon>Streptophyta</taxon>
        <taxon>Embryophyta</taxon>
        <taxon>Tracheophyta</taxon>
        <taxon>Spermatophyta</taxon>
        <taxon>Magnoliopsida</taxon>
        <taxon>eudicotyledons</taxon>
        <taxon>Gunneridae</taxon>
        <taxon>Pentapetalae</taxon>
        <taxon>asterids</taxon>
        <taxon>campanulids</taxon>
        <taxon>Asterales</taxon>
        <taxon>Asteraceae</taxon>
        <taxon>Asteroideae</taxon>
        <taxon>Anthemideae</taxon>
        <taxon>Artemisiinae</taxon>
        <taxon>Artemisia</taxon>
    </lineage>
</organism>
<keyword evidence="2" id="KW-1185">Reference proteome</keyword>
<reference evidence="1 2" key="1">
    <citation type="journal article" date="2018" name="Mol. Plant">
        <title>The genome of Artemisia annua provides insight into the evolution of Asteraceae family and artemisinin biosynthesis.</title>
        <authorList>
            <person name="Shen Q."/>
            <person name="Zhang L."/>
            <person name="Liao Z."/>
            <person name="Wang S."/>
            <person name="Yan T."/>
            <person name="Shi P."/>
            <person name="Liu M."/>
            <person name="Fu X."/>
            <person name="Pan Q."/>
            <person name="Wang Y."/>
            <person name="Lv Z."/>
            <person name="Lu X."/>
            <person name="Zhang F."/>
            <person name="Jiang W."/>
            <person name="Ma Y."/>
            <person name="Chen M."/>
            <person name="Hao X."/>
            <person name="Li L."/>
            <person name="Tang Y."/>
            <person name="Lv G."/>
            <person name="Zhou Y."/>
            <person name="Sun X."/>
            <person name="Brodelius P.E."/>
            <person name="Rose J.K.C."/>
            <person name="Tang K."/>
        </authorList>
    </citation>
    <scope>NUCLEOTIDE SEQUENCE [LARGE SCALE GENOMIC DNA]</scope>
    <source>
        <strain evidence="2">cv. Huhao1</strain>
        <tissue evidence="1">Leaf</tissue>
    </source>
</reference>
<name>A0A2U1MRP2_ARTAN</name>
<comment type="caution">
    <text evidence="1">The sequence shown here is derived from an EMBL/GenBank/DDBJ whole genome shotgun (WGS) entry which is preliminary data.</text>
</comment>
<protein>
    <submittedName>
        <fullName evidence="1">Uncharacterized protein</fullName>
    </submittedName>
</protein>
<evidence type="ECO:0000313" key="1">
    <source>
        <dbReference type="EMBL" id="PWA63884.1"/>
    </source>
</evidence>
<dbReference type="Proteomes" id="UP000245207">
    <property type="component" value="Unassembled WGS sequence"/>
</dbReference>
<accession>A0A2U1MRP2</accession>
<dbReference type="AlphaFoldDB" id="A0A2U1MRP2"/>
<sequence length="96" mass="11140">MGELMEQYSRSDGFEVVMMPYNVDLLFPNLVCHERWDNLIWILKVQYSLRKCSGHEKVPYPDGCLDYGLSADDSYIDDEAFILASSSTLFYVCPKR</sequence>
<evidence type="ECO:0000313" key="2">
    <source>
        <dbReference type="Proteomes" id="UP000245207"/>
    </source>
</evidence>
<dbReference type="EMBL" id="PKPP01004539">
    <property type="protein sequence ID" value="PWA63884.1"/>
    <property type="molecule type" value="Genomic_DNA"/>
</dbReference>
<gene>
    <name evidence="1" type="ORF">CTI12_AA349360</name>
</gene>
<proteinExistence type="predicted"/>